<dbReference type="GO" id="GO:0016787">
    <property type="term" value="F:hydrolase activity"/>
    <property type="evidence" value="ECO:0007669"/>
    <property type="project" value="UniProtKB-KW"/>
</dbReference>
<feature type="region of interest" description="Disordered" evidence="1">
    <location>
        <begin position="34"/>
        <end position="62"/>
    </location>
</feature>
<dbReference type="Pfam" id="PF09994">
    <property type="entry name" value="T6SS_Tle1-like_cat"/>
    <property type="match status" value="1"/>
</dbReference>
<name>A0A1N6J415_9FLAO</name>
<proteinExistence type="predicted"/>
<reference evidence="4" key="1">
    <citation type="submission" date="2016-12" db="EMBL/GenBank/DDBJ databases">
        <authorList>
            <person name="Varghese N."/>
            <person name="Submissions S."/>
        </authorList>
    </citation>
    <scope>NUCLEOTIDE SEQUENCE [LARGE SCALE GENOMIC DNA]</scope>
    <source>
        <strain evidence="4">DSM 16779</strain>
    </source>
</reference>
<feature type="compositionally biased region" description="Basic and acidic residues" evidence="1">
    <location>
        <begin position="37"/>
        <end position="53"/>
    </location>
</feature>
<evidence type="ECO:0000256" key="1">
    <source>
        <dbReference type="SAM" id="MobiDB-lite"/>
    </source>
</evidence>
<dbReference type="PANTHER" id="PTHR33840">
    <property type="match status" value="1"/>
</dbReference>
<dbReference type="PANTHER" id="PTHR33840:SF1">
    <property type="entry name" value="TLE1 PHOSPHOLIPASE DOMAIN-CONTAINING PROTEIN"/>
    <property type="match status" value="1"/>
</dbReference>
<dbReference type="STRING" id="59733.SAMN05421769_4064"/>
<dbReference type="EMBL" id="FSRQ01000006">
    <property type="protein sequence ID" value="SIO38995.1"/>
    <property type="molecule type" value="Genomic_DNA"/>
</dbReference>
<evidence type="ECO:0000313" key="3">
    <source>
        <dbReference type="EMBL" id="SIO38995.1"/>
    </source>
</evidence>
<evidence type="ECO:0000259" key="2">
    <source>
        <dbReference type="Pfam" id="PF09994"/>
    </source>
</evidence>
<dbReference type="RefSeq" id="WP_074232216.1">
    <property type="nucleotide sequence ID" value="NZ_FSRQ01000006.1"/>
</dbReference>
<accession>A0A1N6J415</accession>
<feature type="domain" description="T6SS Phospholipase effector Tle1-like catalytic" evidence="2">
    <location>
        <begin position="169"/>
        <end position="285"/>
    </location>
</feature>
<dbReference type="OrthoDB" id="4378831at2"/>
<dbReference type="Proteomes" id="UP000184782">
    <property type="component" value="Unassembled WGS sequence"/>
</dbReference>
<sequence length="457" mass="51719">MSNVVFGNYSPPAPPPNVINVALGVFFDGTLNNKTNSDARKGNTESYQDHGGDPSDNNSYNNDWSNVARLWDNYDKKNAIYVEGIGTTDNEGDEMDGYAYGSEDTGIKAKVVIGCEDIAEKISLLKKANPAAKIGTVILDVFGFSRGAAAARYFVHQVSKKKNTSDPKSINFGNLGTEMQKLGINPDEIKVDIRFLGIFDTVSSYSENTWTTSPNFSNDIVELHLDDIAKAKKIVHFTAENEHRINFDLTDIITYDKVKQKNVFLGIERSFPGVHSDIGGGYETGPEAKDEIINGSESVQKERKAQLVAQGWFTDKQLIIHEYRRKLSSNRELVKKTYSYIPLQFMAEYGKNESLKIDVTQIGTKYKISNDPLLVRVKNKLNGYVMGNGKPYKFRWFADINKQYEGSKVPEQRYADYQKEMKEQEDLRKLRNEYLHWSADYDWVGMDPRSDGKRVVH</sequence>
<organism evidence="3 4">
    <name type="scientific">Chryseobacterium scophthalmum</name>
    <dbReference type="NCBI Taxonomy" id="59733"/>
    <lineage>
        <taxon>Bacteria</taxon>
        <taxon>Pseudomonadati</taxon>
        <taxon>Bacteroidota</taxon>
        <taxon>Flavobacteriia</taxon>
        <taxon>Flavobacteriales</taxon>
        <taxon>Weeksellaceae</taxon>
        <taxon>Chryseobacterium group</taxon>
        <taxon>Chryseobacterium</taxon>
    </lineage>
</organism>
<dbReference type="InterPro" id="IPR018712">
    <property type="entry name" value="Tle1-like_cat"/>
</dbReference>
<evidence type="ECO:0000313" key="4">
    <source>
        <dbReference type="Proteomes" id="UP000184782"/>
    </source>
</evidence>
<keyword evidence="4" id="KW-1185">Reference proteome</keyword>
<protein>
    <submittedName>
        <fullName evidence="3">Uncharacterized alpha/beta hydrolase domain</fullName>
    </submittedName>
</protein>
<dbReference type="AlphaFoldDB" id="A0A1N6J415"/>
<keyword evidence="3" id="KW-0378">Hydrolase</keyword>
<gene>
    <name evidence="3" type="ORF">SAMN05421769_4064</name>
</gene>